<dbReference type="Proteomes" id="UP000027821">
    <property type="component" value="Unassembled WGS sequence"/>
</dbReference>
<accession>A0A074LDV9</accession>
<dbReference type="SUPFAM" id="SSF51556">
    <property type="entry name" value="Metallo-dependent hydrolases"/>
    <property type="match status" value="1"/>
</dbReference>
<dbReference type="InterPro" id="IPR032466">
    <property type="entry name" value="Metal_Hydrolase"/>
</dbReference>
<dbReference type="OrthoDB" id="644687at2"/>
<evidence type="ECO:0000313" key="2">
    <source>
        <dbReference type="EMBL" id="KEO71977.1"/>
    </source>
</evidence>
<proteinExistence type="predicted"/>
<dbReference type="Pfam" id="PF04909">
    <property type="entry name" value="Amidohydro_2"/>
    <property type="match status" value="1"/>
</dbReference>
<organism evidence="2 3">
    <name type="scientific">Anditalea andensis</name>
    <dbReference type="NCBI Taxonomy" id="1048983"/>
    <lineage>
        <taxon>Bacteria</taxon>
        <taxon>Pseudomonadati</taxon>
        <taxon>Bacteroidota</taxon>
        <taxon>Cytophagia</taxon>
        <taxon>Cytophagales</taxon>
        <taxon>Cytophagaceae</taxon>
        <taxon>Anditalea</taxon>
    </lineage>
</organism>
<keyword evidence="2" id="KW-0378">Hydrolase</keyword>
<reference evidence="2 3" key="1">
    <citation type="submission" date="2014-04" db="EMBL/GenBank/DDBJ databases">
        <title>Characterization and application of a salt tolerant electro-active bacterium.</title>
        <authorList>
            <person name="Yang L."/>
            <person name="Wei S."/>
            <person name="Tay Q.X.M."/>
        </authorList>
    </citation>
    <scope>NUCLEOTIDE SEQUENCE [LARGE SCALE GENOMIC DNA]</scope>
    <source>
        <strain evidence="2 3">LY1</strain>
    </source>
</reference>
<gene>
    <name evidence="2" type="ORF">EL17_20910</name>
</gene>
<dbReference type="EMBL" id="JMIH01000034">
    <property type="protein sequence ID" value="KEO71977.1"/>
    <property type="molecule type" value="Genomic_DNA"/>
</dbReference>
<sequence length="333" mass="38833">MIRPFIDAHVHLNTPSIEKMITAVEQGAYFLSINTDIPFFIPLDHQRENILRLSNIYPDRVKFITSFSLDDWGRPEWPDRAINQIRIGMEAGAVGVKFWKNIGMELKDINGQFVMLDHPSFDPIFEYIETNNILVLGHLGEPKNCWLPLHEMTVESDRNYFQLHPQYHMYLHPEYPSYQEQLVARDNRLSKHPHLKFIGLHLASLEWSVSEVARWLDTYPLAKVDLAERICHLQYQAQQNRDTVRTFLIDYQDRVIYGTDIIDDGHYAPDAVAEKFKILWEFHWQFFAGKEVMQAPEFSGKFIGLDLPEAVLSKIFYKNAATAYGFDPTCAQL</sequence>
<dbReference type="RefSeq" id="WP_035079033.1">
    <property type="nucleotide sequence ID" value="NZ_JMIH01000034.1"/>
</dbReference>
<dbReference type="eggNOG" id="COG2159">
    <property type="taxonomic scope" value="Bacteria"/>
</dbReference>
<name>A0A074LDV9_9BACT</name>
<dbReference type="STRING" id="1048983.EL17_20910"/>
<dbReference type="GO" id="GO:0016787">
    <property type="term" value="F:hydrolase activity"/>
    <property type="evidence" value="ECO:0007669"/>
    <property type="project" value="UniProtKB-KW"/>
</dbReference>
<evidence type="ECO:0000313" key="3">
    <source>
        <dbReference type="Proteomes" id="UP000027821"/>
    </source>
</evidence>
<dbReference type="PROSITE" id="PS01137">
    <property type="entry name" value="TATD_1"/>
    <property type="match status" value="1"/>
</dbReference>
<dbReference type="AlphaFoldDB" id="A0A074LDV9"/>
<keyword evidence="3" id="KW-1185">Reference proteome</keyword>
<dbReference type="Gene3D" id="3.20.20.140">
    <property type="entry name" value="Metal-dependent hydrolases"/>
    <property type="match status" value="1"/>
</dbReference>
<evidence type="ECO:0000259" key="1">
    <source>
        <dbReference type="Pfam" id="PF04909"/>
    </source>
</evidence>
<feature type="domain" description="Amidohydrolase-related" evidence="1">
    <location>
        <begin position="75"/>
        <end position="326"/>
    </location>
</feature>
<protein>
    <submittedName>
        <fullName evidence="2">Hydrolase</fullName>
    </submittedName>
</protein>
<dbReference type="InterPro" id="IPR018228">
    <property type="entry name" value="DNase_TatD-rel_CS"/>
</dbReference>
<comment type="caution">
    <text evidence="2">The sequence shown here is derived from an EMBL/GenBank/DDBJ whole genome shotgun (WGS) entry which is preliminary data.</text>
</comment>
<dbReference type="InterPro" id="IPR006680">
    <property type="entry name" value="Amidohydro-rel"/>
</dbReference>